<evidence type="ECO:0000256" key="1">
    <source>
        <dbReference type="SAM" id="Phobius"/>
    </source>
</evidence>
<feature type="transmembrane region" description="Helical" evidence="1">
    <location>
        <begin position="177"/>
        <end position="196"/>
    </location>
</feature>
<keyword evidence="1" id="KW-0472">Membrane</keyword>
<dbReference type="RefSeq" id="WP_090060326.1">
    <property type="nucleotide sequence ID" value="NZ_FNCC01000030.1"/>
</dbReference>
<dbReference type="STRING" id="200378.SAMN05216553_13016"/>
<accession>A0A1G8DJ03</accession>
<keyword evidence="3" id="KW-1185">Reference proteome</keyword>
<evidence type="ECO:0000313" key="2">
    <source>
        <dbReference type="EMBL" id="SDH57653.1"/>
    </source>
</evidence>
<dbReference type="EMBL" id="FNCC01000030">
    <property type="protein sequence ID" value="SDH57653.1"/>
    <property type="molecule type" value="Genomic_DNA"/>
</dbReference>
<sequence length="306" mass="34193">MKAVRILHRIFAFLIIPVLGYLLGATIFNHFWNKVETEDLSEASHIIVATSCDRHGPVTLRGFGYVYECRATVTNKGNGNVVTATTRGFLNPELIGKEVAGTGFRRGELYPERPYAGWGVVLLLPFGVLWFYLYIAVAWRLLPERRKSRRKPVRYQRPDSPAEPDRTVRVFGGQRRAWLFFVFLLGCVGTFVYSSSAFEGDTLATGAAIASWAVVALVIASVVWRAVRGPMVAISPEGLEWRGAKLSWAEIQDVRLTRRRVLIVQPRNGDAVRVGGFGTEQATRIHVAMGHFSQATYAREITPRSP</sequence>
<reference evidence="3" key="1">
    <citation type="submission" date="2016-10" db="EMBL/GenBank/DDBJ databases">
        <authorList>
            <person name="Varghese N."/>
            <person name="Submissions S."/>
        </authorList>
    </citation>
    <scope>NUCLEOTIDE SEQUENCE [LARGE SCALE GENOMIC DNA]</scope>
    <source>
        <strain evidence="3">CGMCC 4.3506</strain>
    </source>
</reference>
<organism evidence="2 3">
    <name type="scientific">Lentzea fradiae</name>
    <dbReference type="NCBI Taxonomy" id="200378"/>
    <lineage>
        <taxon>Bacteria</taxon>
        <taxon>Bacillati</taxon>
        <taxon>Actinomycetota</taxon>
        <taxon>Actinomycetes</taxon>
        <taxon>Pseudonocardiales</taxon>
        <taxon>Pseudonocardiaceae</taxon>
        <taxon>Lentzea</taxon>
    </lineage>
</organism>
<dbReference type="AlphaFoldDB" id="A0A1G8DJ03"/>
<dbReference type="Pfam" id="PF19873">
    <property type="entry name" value="DUF6346"/>
    <property type="match status" value="1"/>
</dbReference>
<gene>
    <name evidence="2" type="ORF">SAMN05216553_13016</name>
</gene>
<feature type="transmembrane region" description="Helical" evidence="1">
    <location>
        <begin position="12"/>
        <end position="32"/>
    </location>
</feature>
<dbReference type="OrthoDB" id="3663887at2"/>
<dbReference type="InterPro" id="IPR045927">
    <property type="entry name" value="DUF6346"/>
</dbReference>
<keyword evidence="1" id="KW-0812">Transmembrane</keyword>
<name>A0A1G8DJ03_9PSEU</name>
<keyword evidence="1" id="KW-1133">Transmembrane helix</keyword>
<proteinExistence type="predicted"/>
<feature type="transmembrane region" description="Helical" evidence="1">
    <location>
        <begin position="202"/>
        <end position="224"/>
    </location>
</feature>
<feature type="transmembrane region" description="Helical" evidence="1">
    <location>
        <begin position="115"/>
        <end position="142"/>
    </location>
</feature>
<dbReference type="Proteomes" id="UP000199623">
    <property type="component" value="Unassembled WGS sequence"/>
</dbReference>
<evidence type="ECO:0000313" key="3">
    <source>
        <dbReference type="Proteomes" id="UP000199623"/>
    </source>
</evidence>
<protein>
    <submittedName>
        <fullName evidence="2">Uncharacterized protein</fullName>
    </submittedName>
</protein>